<dbReference type="PANTHER" id="PTHR43963">
    <property type="entry name" value="CARBONYL REDUCTASE 1-RELATED"/>
    <property type="match status" value="1"/>
</dbReference>
<dbReference type="Proteomes" id="UP000268823">
    <property type="component" value="Unassembled WGS sequence"/>
</dbReference>
<dbReference type="Pfam" id="PF00106">
    <property type="entry name" value="adh_short"/>
    <property type="match status" value="1"/>
</dbReference>
<dbReference type="VEuPathDB" id="FungiDB:BTJ68_00611"/>
<keyword evidence="2" id="KW-0521">NADP</keyword>
<dbReference type="Gene3D" id="3.40.50.720">
    <property type="entry name" value="NAD(P)-binding Rossmann-like Domain"/>
    <property type="match status" value="1"/>
</dbReference>
<dbReference type="PANTHER" id="PTHR43963:SF6">
    <property type="entry name" value="CHAIN DEHYDROGENASE FAMILY PROTEIN, PUTATIVE (AFU_ORTHOLOGUE AFUA_3G15350)-RELATED"/>
    <property type="match status" value="1"/>
</dbReference>
<accession>A0A3M7F4J5</accession>
<evidence type="ECO:0000256" key="4">
    <source>
        <dbReference type="RuleBase" id="RU000363"/>
    </source>
</evidence>
<name>A0A3M7F4J5_HORWE</name>
<comment type="caution">
    <text evidence="5">The sequence shown here is derived from an EMBL/GenBank/DDBJ whole genome shotgun (WGS) entry which is preliminary data.</text>
</comment>
<gene>
    <name evidence="5" type="ORF">D0861_07265</name>
</gene>
<dbReference type="EMBL" id="QWIR01000172">
    <property type="protein sequence ID" value="RMY83750.1"/>
    <property type="molecule type" value="Genomic_DNA"/>
</dbReference>
<dbReference type="InterPro" id="IPR036291">
    <property type="entry name" value="NAD(P)-bd_dom_sf"/>
</dbReference>
<proteinExistence type="inferred from homology"/>
<evidence type="ECO:0000256" key="3">
    <source>
        <dbReference type="ARBA" id="ARBA00023002"/>
    </source>
</evidence>
<reference evidence="5 6" key="1">
    <citation type="journal article" date="2018" name="BMC Genomics">
        <title>Genomic evidence for intraspecific hybridization in a clonal and extremely halotolerant yeast.</title>
        <authorList>
            <person name="Gostincar C."/>
            <person name="Stajich J.E."/>
            <person name="Zupancic J."/>
            <person name="Zalar P."/>
            <person name="Gunde-Cimerman N."/>
        </authorList>
    </citation>
    <scope>NUCLEOTIDE SEQUENCE [LARGE SCALE GENOMIC DNA]</scope>
    <source>
        <strain evidence="5 6">EXF-2788</strain>
    </source>
</reference>
<keyword evidence="3" id="KW-0560">Oxidoreductase</keyword>
<sequence length="329" mass="35918">MSVHGFMISLQVRFPTLNKRLLRNTSTYLDAIQVENPLLHLILTQNVQVDDMPSPKIVVVTGANRGIGQAICKLILSRPDVTPLKLFAASRKGEDIGFSSADPQREVLYPKLDVSRRESITALAVEVKREGLVDVLINNAGVNLDAKYGYENARTTLDVNYRGVREMCHAFLPIMAKNGRIVNMSSVGSSLKPYSEAMRQRFRNPNASQEDLDQLAQEFLESAETSTENESGFGPPQRSYSISKALVNALTALLARENPGLAVNCCCPGWIATDMGRLVGSGNLSPPKTPEQGAAIPVRLGFGEIGGQSGKYWANANVRSKGEGEVQEW</sequence>
<dbReference type="PRINTS" id="PR00081">
    <property type="entry name" value="GDHRDH"/>
</dbReference>
<dbReference type="GO" id="GO:0016491">
    <property type="term" value="F:oxidoreductase activity"/>
    <property type="evidence" value="ECO:0007669"/>
    <property type="project" value="UniProtKB-KW"/>
</dbReference>
<comment type="similarity">
    <text evidence="1 4">Belongs to the short-chain dehydrogenases/reductases (SDR) family.</text>
</comment>
<protein>
    <recommendedName>
        <fullName evidence="7">NAD(P)-binding protein</fullName>
    </recommendedName>
</protein>
<evidence type="ECO:0000256" key="2">
    <source>
        <dbReference type="ARBA" id="ARBA00022857"/>
    </source>
</evidence>
<evidence type="ECO:0000313" key="6">
    <source>
        <dbReference type="Proteomes" id="UP000268823"/>
    </source>
</evidence>
<evidence type="ECO:0008006" key="7">
    <source>
        <dbReference type="Google" id="ProtNLM"/>
    </source>
</evidence>
<dbReference type="InterPro" id="IPR002347">
    <property type="entry name" value="SDR_fam"/>
</dbReference>
<dbReference type="AlphaFoldDB" id="A0A3M7F4J5"/>
<organism evidence="5 6">
    <name type="scientific">Hortaea werneckii</name>
    <name type="common">Black yeast</name>
    <name type="synonym">Cladosporium werneckii</name>
    <dbReference type="NCBI Taxonomy" id="91943"/>
    <lineage>
        <taxon>Eukaryota</taxon>
        <taxon>Fungi</taxon>
        <taxon>Dikarya</taxon>
        <taxon>Ascomycota</taxon>
        <taxon>Pezizomycotina</taxon>
        <taxon>Dothideomycetes</taxon>
        <taxon>Dothideomycetidae</taxon>
        <taxon>Mycosphaerellales</taxon>
        <taxon>Teratosphaeriaceae</taxon>
        <taxon>Hortaea</taxon>
    </lineage>
</organism>
<dbReference type="SUPFAM" id="SSF51735">
    <property type="entry name" value="NAD(P)-binding Rossmann-fold domains"/>
    <property type="match status" value="1"/>
</dbReference>
<dbReference type="OrthoDB" id="191139at2759"/>
<dbReference type="PRINTS" id="PR00080">
    <property type="entry name" value="SDRFAMILY"/>
</dbReference>
<evidence type="ECO:0000256" key="1">
    <source>
        <dbReference type="ARBA" id="ARBA00006484"/>
    </source>
</evidence>
<evidence type="ECO:0000313" key="5">
    <source>
        <dbReference type="EMBL" id="RMY83750.1"/>
    </source>
</evidence>